<dbReference type="KEGG" id="abas:ACPOL_6908"/>
<geneLocation type="plasmid" evidence="2">
    <name>pACPOL4</name>
</geneLocation>
<accession>A0A2Z5GBR8</accession>
<geneLocation type="plasmid" evidence="3">
    <name>pacpol2</name>
</geneLocation>
<gene>
    <name evidence="1" type="ORF">ACPOL_6908</name>
    <name evidence="2" type="ORF">ACPOL_6934</name>
</gene>
<protein>
    <submittedName>
        <fullName evidence="1">Uncharacterized protein</fullName>
    </submittedName>
</protein>
<keyword evidence="1" id="KW-0614">Plasmid</keyword>
<dbReference type="EMBL" id="CP030842">
    <property type="protein sequence ID" value="AXC16116.1"/>
    <property type="molecule type" value="Genomic_DNA"/>
</dbReference>
<organism evidence="1 3">
    <name type="scientific">Acidisarcina polymorpha</name>
    <dbReference type="NCBI Taxonomy" id="2211140"/>
    <lineage>
        <taxon>Bacteria</taxon>
        <taxon>Pseudomonadati</taxon>
        <taxon>Acidobacteriota</taxon>
        <taxon>Terriglobia</taxon>
        <taxon>Terriglobales</taxon>
        <taxon>Acidobacteriaceae</taxon>
        <taxon>Acidisarcina</taxon>
    </lineage>
</organism>
<dbReference type="Proteomes" id="UP000253606">
    <property type="component" value="Plasmid pACPOL2"/>
</dbReference>
<name>A0A2Z5GBR8_9BACT</name>
<dbReference type="KEGG" id="abas:ACPOL_6934"/>
<dbReference type="Proteomes" id="UP000253606">
    <property type="component" value="Plasmid pACPOL4"/>
</dbReference>
<evidence type="ECO:0000313" key="3">
    <source>
        <dbReference type="Proteomes" id="UP000253606"/>
    </source>
</evidence>
<proteinExistence type="predicted"/>
<keyword evidence="3" id="KW-1185">Reference proteome</keyword>
<sequence>MQSMERESRPTLRTAPCKTPVKLGVLHIPTAWATGFSFKDL</sequence>
<geneLocation type="plasmid" evidence="1">
    <name>pACPOL2</name>
</geneLocation>
<evidence type="ECO:0000313" key="2">
    <source>
        <dbReference type="EMBL" id="AXC16138.1"/>
    </source>
</evidence>
<reference evidence="1 3" key="1">
    <citation type="journal article" date="2018" name="Front. Microbiol.">
        <title>Hydrolytic Capabilities as a Key to Environmental Success: Chitinolytic and Cellulolytic Acidobacteria From Acidic Sub-arctic Soils and Boreal Peatlands.</title>
        <authorList>
            <person name="Belova S.E."/>
            <person name="Ravin N.V."/>
            <person name="Pankratov T.A."/>
            <person name="Rakitin A.L."/>
            <person name="Ivanova A.A."/>
            <person name="Beletsky A.V."/>
            <person name="Mardanov A.V."/>
            <person name="Sinninghe Damste J.S."/>
            <person name="Dedysh S.N."/>
        </authorList>
    </citation>
    <scope>NUCLEOTIDE SEQUENCE [LARGE SCALE GENOMIC DNA]</scope>
    <source>
        <strain evidence="1 3">SBC82</strain>
        <plasmid evidence="1">pACPOL2</plasmid>
        <plasmid evidence="3">pacpol2</plasmid>
        <plasmid evidence="3">pacpol4</plasmid>
        <plasmid evidence="2">pACPOL4</plasmid>
    </source>
</reference>
<geneLocation type="plasmid" evidence="3">
    <name>pacpol4</name>
</geneLocation>
<evidence type="ECO:0000313" key="1">
    <source>
        <dbReference type="EMBL" id="AXC16116.1"/>
    </source>
</evidence>
<dbReference type="AlphaFoldDB" id="A0A2Z5GBR8"/>
<dbReference type="EMBL" id="CP030843">
    <property type="protein sequence ID" value="AXC16138.1"/>
    <property type="molecule type" value="Genomic_DNA"/>
</dbReference>